<evidence type="ECO:0000256" key="8">
    <source>
        <dbReference type="SAM" id="Phobius"/>
    </source>
</evidence>
<keyword evidence="6 8" id="KW-0472">Membrane</keyword>
<dbReference type="GO" id="GO:0005886">
    <property type="term" value="C:plasma membrane"/>
    <property type="evidence" value="ECO:0007669"/>
    <property type="project" value="UniProtKB-SubCell"/>
</dbReference>
<proteinExistence type="inferred from homology"/>
<feature type="transmembrane region" description="Helical" evidence="8">
    <location>
        <begin position="63"/>
        <end position="83"/>
    </location>
</feature>
<dbReference type="InterPro" id="IPR035973">
    <property type="entry name" value="Cyt_c_oxidase_su3-like_sf"/>
</dbReference>
<dbReference type="PANTHER" id="PTHR11403:SF2">
    <property type="entry name" value="CYTOCHROME BO(3) UBIQUINOL OXIDASE SUBUNIT 3"/>
    <property type="match status" value="1"/>
</dbReference>
<protein>
    <submittedName>
        <fullName evidence="10">Heme-copper oxidase subunit III</fullName>
    </submittedName>
</protein>
<keyword evidence="11" id="KW-1185">Reference proteome</keyword>
<evidence type="ECO:0000256" key="6">
    <source>
        <dbReference type="ARBA" id="ARBA00023136"/>
    </source>
</evidence>
<reference evidence="10" key="1">
    <citation type="submission" date="2021-01" db="EMBL/GenBank/DDBJ databases">
        <title>Genome sequence of strain Noviherbaspirillum sp. DKR-6.</title>
        <authorList>
            <person name="Chaudhary D.K."/>
        </authorList>
    </citation>
    <scope>NUCLEOTIDE SEQUENCE</scope>
    <source>
        <strain evidence="10">DKR-6</strain>
    </source>
</reference>
<organism evidence="10 11">
    <name type="scientific">Noviherbaspirillum pedocola</name>
    <dbReference type="NCBI Taxonomy" id="2801341"/>
    <lineage>
        <taxon>Bacteria</taxon>
        <taxon>Pseudomonadati</taxon>
        <taxon>Pseudomonadota</taxon>
        <taxon>Betaproteobacteria</taxon>
        <taxon>Burkholderiales</taxon>
        <taxon>Oxalobacteraceae</taxon>
        <taxon>Noviherbaspirillum</taxon>
    </lineage>
</organism>
<gene>
    <name evidence="10" type="ORF">JJB74_18385</name>
</gene>
<dbReference type="PROSITE" id="PS50253">
    <property type="entry name" value="COX3"/>
    <property type="match status" value="1"/>
</dbReference>
<feature type="transmembrane region" description="Helical" evidence="8">
    <location>
        <begin position="21"/>
        <end position="43"/>
    </location>
</feature>
<dbReference type="AlphaFoldDB" id="A0A934SVM9"/>
<evidence type="ECO:0000256" key="5">
    <source>
        <dbReference type="ARBA" id="ARBA00022989"/>
    </source>
</evidence>
<comment type="subcellular location">
    <subcellularLocation>
        <location evidence="1 7">Cell membrane</location>
        <topology evidence="1 7">Multi-pass membrane protein</topology>
    </subcellularLocation>
</comment>
<evidence type="ECO:0000313" key="10">
    <source>
        <dbReference type="EMBL" id="MBK4736597.1"/>
    </source>
</evidence>
<evidence type="ECO:0000256" key="7">
    <source>
        <dbReference type="RuleBase" id="RU003376"/>
    </source>
</evidence>
<dbReference type="PANTHER" id="PTHR11403">
    <property type="entry name" value="CYTOCHROME C OXIDASE SUBUNIT III"/>
    <property type="match status" value="1"/>
</dbReference>
<dbReference type="GO" id="GO:0004129">
    <property type="term" value="F:cytochrome-c oxidase activity"/>
    <property type="evidence" value="ECO:0007669"/>
    <property type="project" value="InterPro"/>
</dbReference>
<evidence type="ECO:0000313" key="11">
    <source>
        <dbReference type="Proteomes" id="UP000622890"/>
    </source>
</evidence>
<feature type="domain" description="Heme-copper oxidase subunit III family profile" evidence="9">
    <location>
        <begin position="25"/>
        <end position="197"/>
    </location>
</feature>
<dbReference type="InterPro" id="IPR000298">
    <property type="entry name" value="Cyt_c_oxidase-like_su3"/>
</dbReference>
<dbReference type="GO" id="GO:0019646">
    <property type="term" value="P:aerobic electron transport chain"/>
    <property type="evidence" value="ECO:0007669"/>
    <property type="project" value="InterPro"/>
</dbReference>
<keyword evidence="5 8" id="KW-1133">Transmembrane helix</keyword>
<feature type="transmembrane region" description="Helical" evidence="8">
    <location>
        <begin position="135"/>
        <end position="157"/>
    </location>
</feature>
<dbReference type="EMBL" id="JAEPBG010000008">
    <property type="protein sequence ID" value="MBK4736597.1"/>
    <property type="molecule type" value="Genomic_DNA"/>
</dbReference>
<comment type="caution">
    <text evidence="10">The sequence shown here is derived from an EMBL/GenBank/DDBJ whole genome shotgun (WGS) entry which is preliminary data.</text>
</comment>
<name>A0A934SVM9_9BURK</name>
<evidence type="ECO:0000256" key="2">
    <source>
        <dbReference type="ARBA" id="ARBA00010581"/>
    </source>
</evidence>
<dbReference type="Proteomes" id="UP000622890">
    <property type="component" value="Unassembled WGS sequence"/>
</dbReference>
<dbReference type="Gene3D" id="1.20.120.80">
    <property type="entry name" value="Cytochrome c oxidase, subunit III, four-helix bundle"/>
    <property type="match status" value="1"/>
</dbReference>
<dbReference type="InterPro" id="IPR024791">
    <property type="entry name" value="Cyt_c/ubiquinol_Oxase_su3"/>
</dbReference>
<dbReference type="SUPFAM" id="SSF81452">
    <property type="entry name" value="Cytochrome c oxidase subunit III-like"/>
    <property type="match status" value="1"/>
</dbReference>
<dbReference type="Pfam" id="PF00510">
    <property type="entry name" value="COX3"/>
    <property type="match status" value="1"/>
</dbReference>
<feature type="transmembrane region" description="Helical" evidence="8">
    <location>
        <begin position="169"/>
        <end position="194"/>
    </location>
</feature>
<evidence type="ECO:0000256" key="3">
    <source>
        <dbReference type="ARBA" id="ARBA00022475"/>
    </source>
</evidence>
<feature type="transmembrane region" description="Helical" evidence="8">
    <location>
        <begin position="95"/>
        <end position="115"/>
    </location>
</feature>
<comment type="similarity">
    <text evidence="2 7">Belongs to the cytochrome c oxidase subunit 3 family.</text>
</comment>
<dbReference type="RefSeq" id="WP_200594199.1">
    <property type="nucleotide sequence ID" value="NZ_JAEPBG010000008.1"/>
</dbReference>
<accession>A0A934SVM9</accession>
<evidence type="ECO:0000256" key="4">
    <source>
        <dbReference type="ARBA" id="ARBA00022692"/>
    </source>
</evidence>
<keyword evidence="3" id="KW-1003">Cell membrane</keyword>
<evidence type="ECO:0000259" key="9">
    <source>
        <dbReference type="PROSITE" id="PS50253"/>
    </source>
</evidence>
<keyword evidence="4 7" id="KW-0812">Transmembrane</keyword>
<dbReference type="CDD" id="cd00386">
    <property type="entry name" value="Heme_Cu_Oxidase_III_like"/>
    <property type="match status" value="1"/>
</dbReference>
<evidence type="ECO:0000256" key="1">
    <source>
        <dbReference type="ARBA" id="ARBA00004651"/>
    </source>
</evidence>
<dbReference type="InterPro" id="IPR013833">
    <property type="entry name" value="Cyt_c_oxidase_su3_a-hlx"/>
</dbReference>
<sequence>MNDIVGMPGRPLPVGSVGHRASGWWGMWTVIATEASLFAYLLFSYAYLASQAHGGFVPEAPKFRLAGPNTVLLIASSFVLYWGESGIKKGKRGRLMAALALTFVMGAAFVGIQLIEWKGKTYGPSTDAYASSYFITTGFHMAHVVGGLLVIAVLFLWAAIGKFSHERHAAVSIGALYWHFVDVVWLAVFATFYVSPYLTGHYG</sequence>